<dbReference type="InterPro" id="IPR009057">
    <property type="entry name" value="Homeodomain-like_sf"/>
</dbReference>
<name>A0ABW5W9B9_9PSEU</name>
<proteinExistence type="predicted"/>
<dbReference type="Proteomes" id="UP001597478">
    <property type="component" value="Unassembled WGS sequence"/>
</dbReference>
<dbReference type="Pfam" id="PF00440">
    <property type="entry name" value="TetR_N"/>
    <property type="match status" value="1"/>
</dbReference>
<feature type="domain" description="HTH tetR-type" evidence="3">
    <location>
        <begin position="12"/>
        <end position="72"/>
    </location>
</feature>
<keyword evidence="1 2" id="KW-0238">DNA-binding</keyword>
<feature type="DNA-binding region" description="H-T-H motif" evidence="2">
    <location>
        <begin position="35"/>
        <end position="54"/>
    </location>
</feature>
<dbReference type="InterPro" id="IPR036271">
    <property type="entry name" value="Tet_transcr_reg_TetR-rel_C_sf"/>
</dbReference>
<dbReference type="InterPro" id="IPR050109">
    <property type="entry name" value="HTH-type_TetR-like_transc_reg"/>
</dbReference>
<evidence type="ECO:0000313" key="5">
    <source>
        <dbReference type="Proteomes" id="UP001597478"/>
    </source>
</evidence>
<dbReference type="EMBL" id="JBHUOF010000012">
    <property type="protein sequence ID" value="MFD2799769.1"/>
    <property type="molecule type" value="Genomic_DNA"/>
</dbReference>
<dbReference type="PROSITE" id="PS50977">
    <property type="entry name" value="HTH_TETR_2"/>
    <property type="match status" value="1"/>
</dbReference>
<dbReference type="Gene3D" id="1.10.10.60">
    <property type="entry name" value="Homeodomain-like"/>
    <property type="match status" value="1"/>
</dbReference>
<dbReference type="Gene3D" id="1.10.357.10">
    <property type="entry name" value="Tetracycline Repressor, domain 2"/>
    <property type="match status" value="1"/>
</dbReference>
<evidence type="ECO:0000256" key="2">
    <source>
        <dbReference type="PROSITE-ProRule" id="PRU00335"/>
    </source>
</evidence>
<evidence type="ECO:0000259" key="3">
    <source>
        <dbReference type="PROSITE" id="PS50977"/>
    </source>
</evidence>
<protein>
    <submittedName>
        <fullName evidence="4">TetR/AcrR family transcriptional regulator</fullName>
    </submittedName>
</protein>
<evidence type="ECO:0000313" key="4">
    <source>
        <dbReference type="EMBL" id="MFD2799769.1"/>
    </source>
</evidence>
<dbReference type="PROSITE" id="PS01081">
    <property type="entry name" value="HTH_TETR_1"/>
    <property type="match status" value="1"/>
</dbReference>
<dbReference type="InterPro" id="IPR023772">
    <property type="entry name" value="DNA-bd_HTH_TetR-type_CS"/>
</dbReference>
<accession>A0ABW5W9B9</accession>
<dbReference type="InterPro" id="IPR001647">
    <property type="entry name" value="HTH_TetR"/>
</dbReference>
<comment type="caution">
    <text evidence="4">The sequence shown here is derived from an EMBL/GenBank/DDBJ whole genome shotgun (WGS) entry which is preliminary data.</text>
</comment>
<dbReference type="SUPFAM" id="SSF46689">
    <property type="entry name" value="Homeodomain-like"/>
    <property type="match status" value="1"/>
</dbReference>
<sequence length="196" mass="21879">MSGIGSRALDLADKRELLLDAAERVFCRLGYARTTIGALATEAGVTRPTVYSYFPSKDEVFNALVDRVRGEFLALQERADTSSPRETIRSTLTAYLDAYVRHAGMLTIIAHQALSDPRMRALRAEIHDRATRRHARFLRRLVQQGRARTPVDPELVSEAINGVVMRFAEEAAVEPARQPELTEALIALYLELTGLE</sequence>
<dbReference type="RefSeq" id="WP_377391848.1">
    <property type="nucleotide sequence ID" value="NZ_JBHSAN010000027.1"/>
</dbReference>
<dbReference type="PANTHER" id="PTHR30055:SF226">
    <property type="entry name" value="HTH-TYPE TRANSCRIPTIONAL REGULATOR PKSA"/>
    <property type="match status" value="1"/>
</dbReference>
<organism evidence="4 5">
    <name type="scientific">Prauserella oleivorans</name>
    <dbReference type="NCBI Taxonomy" id="1478153"/>
    <lineage>
        <taxon>Bacteria</taxon>
        <taxon>Bacillati</taxon>
        <taxon>Actinomycetota</taxon>
        <taxon>Actinomycetes</taxon>
        <taxon>Pseudonocardiales</taxon>
        <taxon>Pseudonocardiaceae</taxon>
        <taxon>Prauserella</taxon>
    </lineage>
</organism>
<evidence type="ECO:0000256" key="1">
    <source>
        <dbReference type="ARBA" id="ARBA00023125"/>
    </source>
</evidence>
<dbReference type="PRINTS" id="PR00455">
    <property type="entry name" value="HTHTETR"/>
</dbReference>
<dbReference type="PANTHER" id="PTHR30055">
    <property type="entry name" value="HTH-TYPE TRANSCRIPTIONAL REGULATOR RUTR"/>
    <property type="match status" value="1"/>
</dbReference>
<reference evidence="5" key="1">
    <citation type="journal article" date="2019" name="Int. J. Syst. Evol. Microbiol.">
        <title>The Global Catalogue of Microorganisms (GCM) 10K type strain sequencing project: providing services to taxonomists for standard genome sequencing and annotation.</title>
        <authorList>
            <consortium name="The Broad Institute Genomics Platform"/>
            <consortium name="The Broad Institute Genome Sequencing Center for Infectious Disease"/>
            <person name="Wu L."/>
            <person name="Ma J."/>
        </authorList>
    </citation>
    <scope>NUCLEOTIDE SEQUENCE [LARGE SCALE GENOMIC DNA]</scope>
    <source>
        <strain evidence="5">IBRC-M 10906</strain>
    </source>
</reference>
<keyword evidence="5" id="KW-1185">Reference proteome</keyword>
<dbReference type="SUPFAM" id="SSF48498">
    <property type="entry name" value="Tetracyclin repressor-like, C-terminal domain"/>
    <property type="match status" value="1"/>
</dbReference>
<gene>
    <name evidence="4" type="ORF">ACFS2C_10235</name>
</gene>